<accession>A0A7X6LWV7</accession>
<dbReference type="EMBL" id="JAAXPE010000005">
    <property type="protein sequence ID" value="NKY85405.1"/>
    <property type="molecule type" value="Genomic_DNA"/>
</dbReference>
<evidence type="ECO:0000313" key="2">
    <source>
        <dbReference type="Proteomes" id="UP000523447"/>
    </source>
</evidence>
<protein>
    <submittedName>
        <fullName evidence="1">Uncharacterized protein</fullName>
    </submittedName>
</protein>
<reference evidence="1 2" key="1">
    <citation type="submission" date="2020-04" db="EMBL/GenBank/DDBJ databases">
        <title>MicrobeNet Type strains.</title>
        <authorList>
            <person name="Nicholson A.C."/>
        </authorList>
    </citation>
    <scope>NUCLEOTIDE SEQUENCE [LARGE SCALE GENOMIC DNA]</scope>
    <source>
        <strain evidence="1 2">DSM 44445</strain>
    </source>
</reference>
<name>A0A7X6LWV7_9NOCA</name>
<keyword evidence="2" id="KW-1185">Reference proteome</keyword>
<dbReference type="RefSeq" id="WP_040723008.1">
    <property type="nucleotide sequence ID" value="NZ_CAWPHS010000045.1"/>
</dbReference>
<organism evidence="1 2">
    <name type="scientific">Nocardia veterana</name>
    <dbReference type="NCBI Taxonomy" id="132249"/>
    <lineage>
        <taxon>Bacteria</taxon>
        <taxon>Bacillati</taxon>
        <taxon>Actinomycetota</taxon>
        <taxon>Actinomycetes</taxon>
        <taxon>Mycobacteriales</taxon>
        <taxon>Nocardiaceae</taxon>
        <taxon>Nocardia</taxon>
    </lineage>
</organism>
<comment type="caution">
    <text evidence="1">The sequence shown here is derived from an EMBL/GenBank/DDBJ whole genome shotgun (WGS) entry which is preliminary data.</text>
</comment>
<gene>
    <name evidence="1" type="ORF">HGA07_07175</name>
</gene>
<evidence type="ECO:0000313" key="1">
    <source>
        <dbReference type="EMBL" id="NKY85405.1"/>
    </source>
</evidence>
<dbReference type="AlphaFoldDB" id="A0A7X6LWV7"/>
<dbReference type="Proteomes" id="UP000523447">
    <property type="component" value="Unassembled WGS sequence"/>
</dbReference>
<sequence>MPESDVRPRALTVGLHPKALDYSRFPDLDEAQLTARIDAANAALHDTEFEITPLLVGTSPTEAETEIRALLGNRRFDLVMIGGAIRAFPEHTELFEHIVNAVVETDPAIRLCFNTSPETTHDALRRGRARL</sequence>
<proteinExistence type="predicted"/>